<reference evidence="1" key="1">
    <citation type="submission" date="2023-04" db="EMBL/GenBank/DDBJ databases">
        <title>Draft Genome sequencing of Naganishia species isolated from polar environments using Oxford Nanopore Technology.</title>
        <authorList>
            <person name="Leo P."/>
            <person name="Venkateswaran K."/>
        </authorList>
    </citation>
    <scope>NUCLEOTIDE SEQUENCE</scope>
    <source>
        <strain evidence="1">DBVPG 5303</strain>
    </source>
</reference>
<evidence type="ECO:0000313" key="1">
    <source>
        <dbReference type="EMBL" id="KAJ9118918.1"/>
    </source>
</evidence>
<proteinExistence type="predicted"/>
<keyword evidence="2" id="KW-1185">Reference proteome</keyword>
<organism evidence="1 2">
    <name type="scientific">Naganishia onofrii</name>
    <dbReference type="NCBI Taxonomy" id="1851511"/>
    <lineage>
        <taxon>Eukaryota</taxon>
        <taxon>Fungi</taxon>
        <taxon>Dikarya</taxon>
        <taxon>Basidiomycota</taxon>
        <taxon>Agaricomycotina</taxon>
        <taxon>Tremellomycetes</taxon>
        <taxon>Filobasidiales</taxon>
        <taxon>Filobasidiaceae</taxon>
        <taxon>Naganishia</taxon>
    </lineage>
</organism>
<sequence length="282" mass="31837">MAQLVGTLAPTEWDEPGKLGLPPSPEHSPRDATYSTLWSDVGREFYRTIRIGRGEGSREGWVVGAEQETRYELPPLQEEIVNTSLPPGWKSFPSVTDIPFDLLSTLSFHTLTAAQQQHPTKTLAYDPPTSPGILEFSISRSLRHINEQVLERNSGPIHHVYVNETTVPPSLVVLIPTYEPDEPATLKISYLSIGQSNEHETTQQYTDVFDLLYTRARIYSCTRVEGWQLPQPLLNIWQKWTRENGGSLVSHAREEHLGALAWYGQGPREKVEMLGGQFYAWA</sequence>
<accession>A0ACC2X574</accession>
<gene>
    <name evidence="1" type="ORF">QFC24_005881</name>
</gene>
<protein>
    <submittedName>
        <fullName evidence="1">Uncharacterized protein</fullName>
    </submittedName>
</protein>
<evidence type="ECO:0000313" key="2">
    <source>
        <dbReference type="Proteomes" id="UP001234202"/>
    </source>
</evidence>
<dbReference type="Proteomes" id="UP001234202">
    <property type="component" value="Unassembled WGS sequence"/>
</dbReference>
<name>A0ACC2X574_9TREE</name>
<dbReference type="EMBL" id="JASBWV010000026">
    <property type="protein sequence ID" value="KAJ9118918.1"/>
    <property type="molecule type" value="Genomic_DNA"/>
</dbReference>
<comment type="caution">
    <text evidence="1">The sequence shown here is derived from an EMBL/GenBank/DDBJ whole genome shotgun (WGS) entry which is preliminary data.</text>
</comment>